<name>A0A0S1MJ72_PHAPC</name>
<keyword evidence="3" id="KW-0732">Signal</keyword>
<keyword evidence="7" id="KW-1185">Reference proteome</keyword>
<evidence type="ECO:0000313" key="6">
    <source>
        <dbReference type="EMBL" id="CAH7687805.1"/>
    </source>
</evidence>
<evidence type="ECO:0000256" key="3">
    <source>
        <dbReference type="ARBA" id="ARBA00022729"/>
    </source>
</evidence>
<feature type="region of interest" description="Disordered" evidence="4">
    <location>
        <begin position="43"/>
        <end position="68"/>
    </location>
</feature>
<dbReference type="EMBL" id="CALTRL010005912">
    <property type="protein sequence ID" value="CAH7687805.1"/>
    <property type="molecule type" value="Genomic_DNA"/>
</dbReference>
<reference evidence="5" key="1">
    <citation type="submission" date="2015-07" db="EMBL/GenBank/DDBJ databases">
        <title>Elucidating the P. pachyrhizi secretome and potential effectors.</title>
        <authorList>
            <person name="de Carvalho M.C.C.G."/>
            <person name="Nascimento L.C."/>
            <person name="Darben L.M."/>
            <person name="Polizel-Podanosqui A.M."/>
            <person name="Lopes-Caitar V.S."/>
            <person name="Rocha C.S."/>
            <person name="Qi M."/>
            <person name="Carazolle M."/>
            <person name="Kuwahara M.K."/>
            <person name="Pereira G.A.G."/>
            <person name="Abdelnoor R.V."/>
            <person name="Whitham S.A."/>
            <person name="Marcelino-Guimaraes F.C."/>
        </authorList>
    </citation>
    <scope>NUCLEOTIDE SEQUENCE</scope>
</reference>
<dbReference type="PANTHER" id="PTHR38425">
    <property type="entry name" value="LONG CHRONOLOGICAL LIFESPAN PROTEIN 2"/>
    <property type="match status" value="1"/>
</dbReference>
<proteinExistence type="evidence at transcript level"/>
<sequence>MGMFSSSSSSLSIRVITLLGVIILTSSVLSQFGNIFEQFFQQNGGDQEDHEGHPHNQREQRPSGSSSRWKKLVDQTSCSQYLCPSTLDCVPRPVDCPCPNQEDIKCPINSPSISFSTFICTRSPGCSRVNEALILGSS</sequence>
<evidence type="ECO:0000256" key="4">
    <source>
        <dbReference type="SAM" id="MobiDB-lite"/>
    </source>
</evidence>
<evidence type="ECO:0000256" key="1">
    <source>
        <dbReference type="ARBA" id="ARBA00010545"/>
    </source>
</evidence>
<dbReference type="Proteomes" id="UP001153365">
    <property type="component" value="Unassembled WGS sequence"/>
</dbReference>
<dbReference type="AlphaFoldDB" id="A0A0S1MJ72"/>
<dbReference type="InterPro" id="IPR034543">
    <property type="entry name" value="LCL2"/>
</dbReference>
<organism evidence="5">
    <name type="scientific">Phakopsora pachyrhizi</name>
    <name type="common">Asian soybean rust disease fungus</name>
    <dbReference type="NCBI Taxonomy" id="170000"/>
    <lineage>
        <taxon>Eukaryota</taxon>
        <taxon>Fungi</taxon>
        <taxon>Dikarya</taxon>
        <taxon>Basidiomycota</taxon>
        <taxon>Pucciniomycotina</taxon>
        <taxon>Pucciniomycetes</taxon>
        <taxon>Pucciniales</taxon>
        <taxon>Phakopsoraceae</taxon>
        <taxon>Phakopsora</taxon>
    </lineage>
</organism>
<gene>
    <name evidence="6" type="ORF">PPACK8108_LOCUS22650</name>
</gene>
<comment type="similarity">
    <text evidence="1">Belongs to the LCL2 family.</text>
</comment>
<evidence type="ECO:0000256" key="2">
    <source>
        <dbReference type="ARBA" id="ARBA00018534"/>
    </source>
</evidence>
<accession>A0A0S1MJ72</accession>
<dbReference type="GO" id="GO:0036503">
    <property type="term" value="P:ERAD pathway"/>
    <property type="evidence" value="ECO:0007669"/>
    <property type="project" value="TreeGrafter"/>
</dbReference>
<reference evidence="6" key="2">
    <citation type="submission" date="2022-06" db="EMBL/GenBank/DDBJ databases">
        <authorList>
            <consortium name="SYNGENTA / RWTH Aachen University"/>
        </authorList>
    </citation>
    <scope>NUCLEOTIDE SEQUENCE</scope>
</reference>
<dbReference type="PANTHER" id="PTHR38425:SF1">
    <property type="entry name" value="LONG CHRONOLOGICAL LIFESPAN PROTEIN 2"/>
    <property type="match status" value="1"/>
</dbReference>
<evidence type="ECO:0000313" key="7">
    <source>
        <dbReference type="Proteomes" id="UP001153365"/>
    </source>
</evidence>
<evidence type="ECO:0000313" key="5">
    <source>
        <dbReference type="EMBL" id="ALL40956.1"/>
    </source>
</evidence>
<feature type="compositionally biased region" description="Basic and acidic residues" evidence="4">
    <location>
        <begin position="50"/>
        <end position="61"/>
    </location>
</feature>
<dbReference type="EMBL" id="KT246865">
    <property type="protein sequence ID" value="ALL40956.1"/>
    <property type="molecule type" value="mRNA"/>
</dbReference>
<protein>
    <recommendedName>
        <fullName evidence="2">Long chronological lifespan protein 2</fullName>
    </recommendedName>
</protein>